<dbReference type="AlphaFoldDB" id="A0A1H0M4Y3"/>
<feature type="domain" description="HTH tetR-type" evidence="3">
    <location>
        <begin position="10"/>
        <end position="70"/>
    </location>
</feature>
<proteinExistence type="predicted"/>
<dbReference type="EMBL" id="FNJI01000005">
    <property type="protein sequence ID" value="SDO75351.1"/>
    <property type="molecule type" value="Genomic_DNA"/>
</dbReference>
<dbReference type="Pfam" id="PF09209">
    <property type="entry name" value="CecR_C"/>
    <property type="match status" value="1"/>
</dbReference>
<evidence type="ECO:0000313" key="4">
    <source>
        <dbReference type="EMBL" id="SDO75351.1"/>
    </source>
</evidence>
<dbReference type="PANTHER" id="PTHR30055">
    <property type="entry name" value="HTH-TYPE TRANSCRIPTIONAL REGULATOR RUTR"/>
    <property type="match status" value="1"/>
</dbReference>
<dbReference type="SUPFAM" id="SSF48498">
    <property type="entry name" value="Tetracyclin repressor-like, C-terminal domain"/>
    <property type="match status" value="1"/>
</dbReference>
<protein>
    <submittedName>
        <fullName evidence="4">Transcriptional regulator, TetR family</fullName>
    </submittedName>
</protein>
<dbReference type="PROSITE" id="PS50977">
    <property type="entry name" value="HTH_TETR_2"/>
    <property type="match status" value="1"/>
</dbReference>
<sequence length="219" mass="24448">MTEKSRQQTKSTKQRLLRAAIDVFGRYGYEGATTRMIATGANVNIASIPYYYKGKEGLYRAAVSEVVTIVRSQIVQVQQEIATTDFSCDSGVGKARLLLERLLENVVMFMVGSPEAVRVSRIILREQLCPSAAYDLIFKGFMELMLDSLADLLVVLDPRQDRKTAKLRGVALMGQVIIFRVARETVVRALEFDGYDPGEIAEIRKIILEHTRSVVNALG</sequence>
<dbReference type="STRING" id="91360.SAMN05660330_00979"/>
<organism evidence="4 5">
    <name type="scientific">Desulforhopalus singaporensis</name>
    <dbReference type="NCBI Taxonomy" id="91360"/>
    <lineage>
        <taxon>Bacteria</taxon>
        <taxon>Pseudomonadati</taxon>
        <taxon>Thermodesulfobacteriota</taxon>
        <taxon>Desulfobulbia</taxon>
        <taxon>Desulfobulbales</taxon>
        <taxon>Desulfocapsaceae</taxon>
        <taxon>Desulforhopalus</taxon>
    </lineage>
</organism>
<dbReference type="InterPro" id="IPR050109">
    <property type="entry name" value="HTH-type_TetR-like_transc_reg"/>
</dbReference>
<gene>
    <name evidence="4" type="ORF">SAMN05660330_00979</name>
</gene>
<dbReference type="Gene3D" id="1.10.357.10">
    <property type="entry name" value="Tetracycline Repressor, domain 2"/>
    <property type="match status" value="1"/>
</dbReference>
<dbReference type="GO" id="GO:0003700">
    <property type="term" value="F:DNA-binding transcription factor activity"/>
    <property type="evidence" value="ECO:0007669"/>
    <property type="project" value="TreeGrafter"/>
</dbReference>
<dbReference type="SUPFAM" id="SSF46689">
    <property type="entry name" value="Homeodomain-like"/>
    <property type="match status" value="1"/>
</dbReference>
<feature type="DNA-binding region" description="H-T-H motif" evidence="2">
    <location>
        <begin position="33"/>
        <end position="52"/>
    </location>
</feature>
<evidence type="ECO:0000256" key="1">
    <source>
        <dbReference type="ARBA" id="ARBA00023125"/>
    </source>
</evidence>
<keyword evidence="1 2" id="KW-0238">DNA-binding</keyword>
<name>A0A1H0M4Y3_9BACT</name>
<dbReference type="InterPro" id="IPR001647">
    <property type="entry name" value="HTH_TetR"/>
</dbReference>
<dbReference type="Pfam" id="PF00440">
    <property type="entry name" value="TetR_N"/>
    <property type="match status" value="1"/>
</dbReference>
<evidence type="ECO:0000256" key="2">
    <source>
        <dbReference type="PROSITE-ProRule" id="PRU00335"/>
    </source>
</evidence>
<dbReference type="PANTHER" id="PTHR30055:SF226">
    <property type="entry name" value="HTH-TYPE TRANSCRIPTIONAL REGULATOR PKSA"/>
    <property type="match status" value="1"/>
</dbReference>
<dbReference type="InterPro" id="IPR009057">
    <property type="entry name" value="Homeodomain-like_sf"/>
</dbReference>
<dbReference type="Gene3D" id="1.10.10.60">
    <property type="entry name" value="Homeodomain-like"/>
    <property type="match status" value="1"/>
</dbReference>
<dbReference type="RefSeq" id="WP_176761093.1">
    <property type="nucleotide sequence ID" value="NZ_FNJI01000005.1"/>
</dbReference>
<dbReference type="InterPro" id="IPR015292">
    <property type="entry name" value="Tscrpt_reg_YbiH_C"/>
</dbReference>
<dbReference type="InterPro" id="IPR036271">
    <property type="entry name" value="Tet_transcr_reg_TetR-rel_C_sf"/>
</dbReference>
<evidence type="ECO:0000313" key="5">
    <source>
        <dbReference type="Proteomes" id="UP000199073"/>
    </source>
</evidence>
<accession>A0A1H0M4Y3</accession>
<dbReference type="GO" id="GO:0000976">
    <property type="term" value="F:transcription cis-regulatory region binding"/>
    <property type="evidence" value="ECO:0007669"/>
    <property type="project" value="TreeGrafter"/>
</dbReference>
<evidence type="ECO:0000259" key="3">
    <source>
        <dbReference type="PROSITE" id="PS50977"/>
    </source>
</evidence>
<dbReference type="Proteomes" id="UP000199073">
    <property type="component" value="Unassembled WGS sequence"/>
</dbReference>
<reference evidence="4 5" key="1">
    <citation type="submission" date="2016-10" db="EMBL/GenBank/DDBJ databases">
        <authorList>
            <person name="de Groot N.N."/>
        </authorList>
    </citation>
    <scope>NUCLEOTIDE SEQUENCE [LARGE SCALE GENOMIC DNA]</scope>
    <source>
        <strain evidence="4 5">DSM 12130</strain>
    </source>
</reference>
<keyword evidence="5" id="KW-1185">Reference proteome</keyword>